<dbReference type="InterPro" id="IPR004307">
    <property type="entry name" value="TspO_MBR"/>
</dbReference>
<feature type="transmembrane region" description="Helical" evidence="6">
    <location>
        <begin position="91"/>
        <end position="109"/>
    </location>
</feature>
<dbReference type="PANTHER" id="PTHR10057">
    <property type="entry name" value="PERIPHERAL-TYPE BENZODIAZEPINE RECEPTOR"/>
    <property type="match status" value="1"/>
</dbReference>
<dbReference type="PIRSF" id="PIRSF005859">
    <property type="entry name" value="PBR"/>
    <property type="match status" value="1"/>
</dbReference>
<evidence type="ECO:0000256" key="4">
    <source>
        <dbReference type="ARBA" id="ARBA00022989"/>
    </source>
</evidence>
<keyword evidence="3 6" id="KW-0812">Transmembrane</keyword>
<comment type="similarity">
    <text evidence="2">Belongs to the TspO/BZRP family.</text>
</comment>
<dbReference type="CDD" id="cd15904">
    <property type="entry name" value="TSPO_MBR"/>
    <property type="match status" value="1"/>
</dbReference>
<protein>
    <submittedName>
        <fullName evidence="7">TspO and MBR related proteins</fullName>
    </submittedName>
</protein>
<organism evidence="7 8">
    <name type="scientific">Novosphingobium panipatense</name>
    <dbReference type="NCBI Taxonomy" id="428991"/>
    <lineage>
        <taxon>Bacteria</taxon>
        <taxon>Pseudomonadati</taxon>
        <taxon>Pseudomonadota</taxon>
        <taxon>Alphaproteobacteria</taxon>
        <taxon>Sphingomonadales</taxon>
        <taxon>Sphingomonadaceae</taxon>
        <taxon>Novosphingobium</taxon>
    </lineage>
</organism>
<keyword evidence="8" id="KW-1185">Reference proteome</keyword>
<dbReference type="Pfam" id="PF03073">
    <property type="entry name" value="TspO_MBR"/>
    <property type="match status" value="1"/>
</dbReference>
<comment type="subcellular location">
    <subcellularLocation>
        <location evidence="1">Membrane</location>
        <topology evidence="1">Multi-pass membrane protein</topology>
    </subcellularLocation>
</comment>
<evidence type="ECO:0000256" key="6">
    <source>
        <dbReference type="SAM" id="Phobius"/>
    </source>
</evidence>
<accession>A0ABY1PYG6</accession>
<dbReference type="PANTHER" id="PTHR10057:SF0">
    <property type="entry name" value="TRANSLOCATOR PROTEIN"/>
    <property type="match status" value="1"/>
</dbReference>
<dbReference type="Gene3D" id="1.20.1260.100">
    <property type="entry name" value="TspO/MBR protein"/>
    <property type="match status" value="1"/>
</dbReference>
<evidence type="ECO:0000256" key="5">
    <source>
        <dbReference type="ARBA" id="ARBA00023136"/>
    </source>
</evidence>
<evidence type="ECO:0000256" key="2">
    <source>
        <dbReference type="ARBA" id="ARBA00007524"/>
    </source>
</evidence>
<dbReference type="InterPro" id="IPR038330">
    <property type="entry name" value="TspO/MBR-related_sf"/>
</dbReference>
<proteinExistence type="inferred from homology"/>
<evidence type="ECO:0000256" key="3">
    <source>
        <dbReference type="ARBA" id="ARBA00022692"/>
    </source>
</evidence>
<evidence type="ECO:0000256" key="1">
    <source>
        <dbReference type="ARBA" id="ARBA00004141"/>
    </source>
</evidence>
<dbReference type="Proteomes" id="UP001157910">
    <property type="component" value="Unassembled WGS sequence"/>
</dbReference>
<evidence type="ECO:0000313" key="8">
    <source>
        <dbReference type="Proteomes" id="UP001157910"/>
    </source>
</evidence>
<gene>
    <name evidence="7" type="ORF">SAMN06296065_101367</name>
</gene>
<feature type="transmembrane region" description="Helical" evidence="6">
    <location>
        <begin position="60"/>
        <end position="79"/>
    </location>
</feature>
<dbReference type="EMBL" id="FXUI01000001">
    <property type="protein sequence ID" value="SMP53086.1"/>
    <property type="molecule type" value="Genomic_DNA"/>
</dbReference>
<feature type="transmembrane region" description="Helical" evidence="6">
    <location>
        <begin position="115"/>
        <end position="135"/>
    </location>
</feature>
<comment type="caution">
    <text evidence="7">The sequence shown here is derived from an EMBL/GenBank/DDBJ whole genome shotgun (WGS) entry which is preliminary data.</text>
</comment>
<keyword evidence="4 6" id="KW-1133">Transmembrane helix</keyword>
<dbReference type="RefSeq" id="WP_283404957.1">
    <property type="nucleotide sequence ID" value="NZ_FXUI01000001.1"/>
</dbReference>
<reference evidence="7 8" key="1">
    <citation type="submission" date="2017-05" db="EMBL/GenBank/DDBJ databases">
        <authorList>
            <person name="Varghese N."/>
            <person name="Submissions S."/>
        </authorList>
    </citation>
    <scope>NUCLEOTIDE SEQUENCE [LARGE SCALE GENOMIC DNA]</scope>
    <source>
        <strain evidence="7 8">SM16</strain>
    </source>
</reference>
<evidence type="ECO:0000313" key="7">
    <source>
        <dbReference type="EMBL" id="SMP53086.1"/>
    </source>
</evidence>
<keyword evidence="5 6" id="KW-0472">Membrane</keyword>
<sequence>MNLLASPGQLRASFMRWALVCVPAVMLLGFLSGAVSQSGPGNPWFDELVKPAAFPPPALFGTVWSVLYAVLGVALAMILSARGARGRGPAVTVFAMQFALNLAWSPVFFGAHQMSAALVVIAVLLLLAILTALLFSRVRPLAGALLVPYVLWLAFAAYLNFGFLQANPDLDGVQRSGAVERFTI</sequence>
<name>A0ABY1PYG6_9SPHN</name>
<feature type="transmembrane region" description="Helical" evidence="6">
    <location>
        <begin position="142"/>
        <end position="161"/>
    </location>
</feature>